<dbReference type="Gene3D" id="1.10.1220.10">
    <property type="entry name" value="Met repressor-like"/>
    <property type="match status" value="1"/>
</dbReference>
<geneLocation type="plasmid" evidence="1 2">
    <name>pLPU83d</name>
</geneLocation>
<name>W6RU73_9HYPH</name>
<keyword evidence="2" id="KW-1185">Reference proteome</keyword>
<dbReference type="InterPro" id="IPR013321">
    <property type="entry name" value="Arc_rbn_hlx_hlx"/>
</dbReference>
<dbReference type="PATRIC" id="fig|348824.6.peg.6554"/>
<sequence>MNKPSLDLDDFIIASNAVKADHNAGGANARSVEGLAEEGSAPSVEAPILAKLSQSVRQQKATTRAIAGEGARLALKNLKRAKERDAKFYVNVALNYETKMRLKTAAHENDVKMTVIMQAAIDFYLKENGY</sequence>
<evidence type="ECO:0000313" key="2">
    <source>
        <dbReference type="Proteomes" id="UP000019443"/>
    </source>
</evidence>
<dbReference type="KEGG" id="rhl:LPU83_pLPU83d_0878"/>
<dbReference type="EMBL" id="HG916855">
    <property type="protein sequence ID" value="CDM62248.1"/>
    <property type="molecule type" value="Genomic_DNA"/>
</dbReference>
<organism evidence="1 2">
    <name type="scientific">Rhizobium favelukesii</name>
    <dbReference type="NCBI Taxonomy" id="348824"/>
    <lineage>
        <taxon>Bacteria</taxon>
        <taxon>Pseudomonadati</taxon>
        <taxon>Pseudomonadota</taxon>
        <taxon>Alphaproteobacteria</taxon>
        <taxon>Hyphomicrobiales</taxon>
        <taxon>Rhizobiaceae</taxon>
        <taxon>Rhizobium/Agrobacterium group</taxon>
        <taxon>Rhizobium</taxon>
    </lineage>
</organism>
<dbReference type="SUPFAM" id="SSF47598">
    <property type="entry name" value="Ribbon-helix-helix"/>
    <property type="match status" value="1"/>
</dbReference>
<dbReference type="InterPro" id="IPR010985">
    <property type="entry name" value="Ribbon_hlx_hlx"/>
</dbReference>
<protein>
    <submittedName>
        <fullName evidence="1">Uncharacterized protein</fullName>
    </submittedName>
</protein>
<accession>W6RU73</accession>
<gene>
    <name evidence="1" type="ORF">LPU83_pLPU83d_0878</name>
</gene>
<evidence type="ECO:0000313" key="1">
    <source>
        <dbReference type="EMBL" id="CDM62248.1"/>
    </source>
</evidence>
<dbReference type="GO" id="GO:0006355">
    <property type="term" value="P:regulation of DNA-templated transcription"/>
    <property type="evidence" value="ECO:0007669"/>
    <property type="project" value="InterPro"/>
</dbReference>
<dbReference type="HOGENOM" id="CLU_151916_0_0_5"/>
<reference evidence="1" key="1">
    <citation type="submission" date="2013-11" db="EMBL/GenBank/DDBJ databases">
        <title>Draft genome sequence of the broad-host-range Rhizobium sp. LPU83 strain, a member of the low-genetic diversity Oregon-like Rhizobium sp. group.</title>
        <authorList>
            <person name="Wibberg D."/>
            <person name="Puehler A."/>
            <person name="Schlueter A."/>
        </authorList>
    </citation>
    <scope>NUCLEOTIDE SEQUENCE [LARGE SCALE GENOMIC DNA]</scope>
    <source>
        <strain evidence="1">LPU83</strain>
        <plasmid evidence="1">pLPU83d</plasmid>
    </source>
</reference>
<dbReference type="Proteomes" id="UP000019443">
    <property type="component" value="Plasmid pLPU83d"/>
</dbReference>
<dbReference type="AlphaFoldDB" id="W6RU73"/>
<keyword evidence="1" id="KW-0614">Plasmid</keyword>
<dbReference type="RefSeq" id="WP_024318406.1">
    <property type="nucleotide sequence ID" value="NZ_ATTO01000088.1"/>
</dbReference>
<proteinExistence type="predicted"/>